<dbReference type="Proteomes" id="UP000767392">
    <property type="component" value="Unassembled WGS sequence"/>
</dbReference>
<evidence type="ECO:0000313" key="2">
    <source>
        <dbReference type="Proteomes" id="UP000767392"/>
    </source>
</evidence>
<gene>
    <name evidence="1" type="ORF">DY048_04845</name>
</gene>
<reference evidence="1 2" key="1">
    <citation type="submission" date="2018-08" db="EMBL/GenBank/DDBJ databases">
        <title>Comparative genomics of wild bee and flower associated Lactobacillus reveals potential adaptation to the bee host.</title>
        <authorList>
            <person name="Vuong H.Q."/>
            <person name="Mcfrederick Q.S."/>
        </authorList>
    </citation>
    <scope>NUCLEOTIDE SEQUENCE [LARGE SCALE GENOMIC DNA]</scope>
    <source>
        <strain evidence="1 2">HV_04</strain>
    </source>
</reference>
<name>A0ABY2YST6_9LACO</name>
<keyword evidence="2" id="KW-1185">Reference proteome</keyword>
<proteinExistence type="predicted"/>
<accession>A0ABY2YST6</accession>
<protein>
    <submittedName>
        <fullName evidence="1">Uncharacterized protein</fullName>
    </submittedName>
</protein>
<dbReference type="RefSeq" id="WP_105988001.1">
    <property type="nucleotide sequence ID" value="NZ_POST01000003.1"/>
</dbReference>
<organism evidence="1 2">
    <name type="scientific">Apilactobacillus timberlakei</name>
    <dbReference type="NCBI Taxonomy" id="2008380"/>
    <lineage>
        <taxon>Bacteria</taxon>
        <taxon>Bacillati</taxon>
        <taxon>Bacillota</taxon>
        <taxon>Bacilli</taxon>
        <taxon>Lactobacillales</taxon>
        <taxon>Lactobacillaceae</taxon>
        <taxon>Apilactobacillus</taxon>
    </lineage>
</organism>
<evidence type="ECO:0000313" key="1">
    <source>
        <dbReference type="EMBL" id="TPR14277.1"/>
    </source>
</evidence>
<dbReference type="EMBL" id="QUAM01000003">
    <property type="protein sequence ID" value="TPR14277.1"/>
    <property type="molecule type" value="Genomic_DNA"/>
</dbReference>
<comment type="caution">
    <text evidence="1">The sequence shown here is derived from an EMBL/GenBank/DDBJ whole genome shotgun (WGS) entry which is preliminary data.</text>
</comment>
<sequence>MLENRKLGAFNFYYDRDMNPCVLSNDHKTLVFMSADYSEIVLKINLKENELNFASSDAVHIIRKSNDTYKIINVED</sequence>